<dbReference type="Proteomes" id="UP000235145">
    <property type="component" value="Unassembled WGS sequence"/>
</dbReference>
<proteinExistence type="predicted"/>
<comment type="caution">
    <text evidence="2">The sequence shown here is derived from an EMBL/GenBank/DDBJ whole genome shotgun (WGS) entry which is preliminary data.</text>
</comment>
<evidence type="ECO:0000256" key="1">
    <source>
        <dbReference type="SAM" id="MobiDB-lite"/>
    </source>
</evidence>
<name>A0A9R1V7V8_LACSA</name>
<evidence type="ECO:0000313" key="2">
    <source>
        <dbReference type="EMBL" id="KAJ0199800.1"/>
    </source>
</evidence>
<evidence type="ECO:0000313" key="3">
    <source>
        <dbReference type="Proteomes" id="UP000235145"/>
    </source>
</evidence>
<sequence length="171" mass="19167">MVGICFYSASNVEEFLSNKNYRGTWFKDCKTGNTVEGVYDTIARLKIVGLLVNLWNEENFSKIASEFGKDVDIASNLDNNMLEQGEINDINYGDKEGIWESNLANELEAKNEAAIADVIPATVEAPVLDASVEDDESGEVQQSHRESQRPIVSNNWHGNMKLINYDDYHGK</sequence>
<reference evidence="2 3" key="1">
    <citation type="journal article" date="2017" name="Nat. Commun.">
        <title>Genome assembly with in vitro proximity ligation data and whole-genome triplication in lettuce.</title>
        <authorList>
            <person name="Reyes-Chin-Wo S."/>
            <person name="Wang Z."/>
            <person name="Yang X."/>
            <person name="Kozik A."/>
            <person name="Arikit S."/>
            <person name="Song C."/>
            <person name="Xia L."/>
            <person name="Froenicke L."/>
            <person name="Lavelle D.O."/>
            <person name="Truco M.J."/>
            <person name="Xia R."/>
            <person name="Zhu S."/>
            <person name="Xu C."/>
            <person name="Xu H."/>
            <person name="Xu X."/>
            <person name="Cox K."/>
            <person name="Korf I."/>
            <person name="Meyers B.C."/>
            <person name="Michelmore R.W."/>
        </authorList>
    </citation>
    <scope>NUCLEOTIDE SEQUENCE [LARGE SCALE GENOMIC DNA]</scope>
    <source>
        <strain evidence="3">cv. Salinas</strain>
        <tissue evidence="2">Seedlings</tissue>
    </source>
</reference>
<feature type="region of interest" description="Disordered" evidence="1">
    <location>
        <begin position="132"/>
        <end position="153"/>
    </location>
</feature>
<protein>
    <submittedName>
        <fullName evidence="2">Uncharacterized protein</fullName>
    </submittedName>
</protein>
<dbReference type="EMBL" id="NBSK02000006">
    <property type="protein sequence ID" value="KAJ0199800.1"/>
    <property type="molecule type" value="Genomic_DNA"/>
</dbReference>
<gene>
    <name evidence="2" type="ORF">LSAT_V11C600300160</name>
</gene>
<accession>A0A9R1V7V8</accession>
<dbReference type="AlphaFoldDB" id="A0A9R1V7V8"/>
<organism evidence="2 3">
    <name type="scientific">Lactuca sativa</name>
    <name type="common">Garden lettuce</name>
    <dbReference type="NCBI Taxonomy" id="4236"/>
    <lineage>
        <taxon>Eukaryota</taxon>
        <taxon>Viridiplantae</taxon>
        <taxon>Streptophyta</taxon>
        <taxon>Embryophyta</taxon>
        <taxon>Tracheophyta</taxon>
        <taxon>Spermatophyta</taxon>
        <taxon>Magnoliopsida</taxon>
        <taxon>eudicotyledons</taxon>
        <taxon>Gunneridae</taxon>
        <taxon>Pentapetalae</taxon>
        <taxon>asterids</taxon>
        <taxon>campanulids</taxon>
        <taxon>Asterales</taxon>
        <taxon>Asteraceae</taxon>
        <taxon>Cichorioideae</taxon>
        <taxon>Cichorieae</taxon>
        <taxon>Lactucinae</taxon>
        <taxon>Lactuca</taxon>
    </lineage>
</organism>
<keyword evidence="3" id="KW-1185">Reference proteome</keyword>